<dbReference type="InterPro" id="IPR002156">
    <property type="entry name" value="RNaseH_domain"/>
</dbReference>
<proteinExistence type="predicted"/>
<evidence type="ECO:0000313" key="3">
    <source>
        <dbReference type="Proteomes" id="UP001148838"/>
    </source>
</evidence>
<dbReference type="InterPro" id="IPR012337">
    <property type="entry name" value="RNaseH-like_sf"/>
</dbReference>
<dbReference type="SUPFAM" id="SSF53098">
    <property type="entry name" value="Ribonuclease H-like"/>
    <property type="match status" value="1"/>
</dbReference>
<reference evidence="2 3" key="1">
    <citation type="journal article" date="2022" name="Allergy">
        <title>Genome assembly and annotation of Periplaneta americana reveal a comprehensive cockroach allergen profile.</title>
        <authorList>
            <person name="Wang L."/>
            <person name="Xiong Q."/>
            <person name="Saelim N."/>
            <person name="Wang L."/>
            <person name="Nong W."/>
            <person name="Wan A.T."/>
            <person name="Shi M."/>
            <person name="Liu X."/>
            <person name="Cao Q."/>
            <person name="Hui J.H.L."/>
            <person name="Sookrung N."/>
            <person name="Leung T.F."/>
            <person name="Tungtrongchitr A."/>
            <person name="Tsui S.K.W."/>
        </authorList>
    </citation>
    <scope>NUCLEOTIDE SEQUENCE [LARGE SCALE GENOMIC DNA]</scope>
    <source>
        <strain evidence="2">PWHHKU_190912</strain>
    </source>
</reference>
<organism evidence="2 3">
    <name type="scientific">Periplaneta americana</name>
    <name type="common">American cockroach</name>
    <name type="synonym">Blatta americana</name>
    <dbReference type="NCBI Taxonomy" id="6978"/>
    <lineage>
        <taxon>Eukaryota</taxon>
        <taxon>Metazoa</taxon>
        <taxon>Ecdysozoa</taxon>
        <taxon>Arthropoda</taxon>
        <taxon>Hexapoda</taxon>
        <taxon>Insecta</taxon>
        <taxon>Pterygota</taxon>
        <taxon>Neoptera</taxon>
        <taxon>Polyneoptera</taxon>
        <taxon>Dictyoptera</taxon>
        <taxon>Blattodea</taxon>
        <taxon>Blattoidea</taxon>
        <taxon>Blattidae</taxon>
        <taxon>Blattinae</taxon>
        <taxon>Periplaneta</taxon>
    </lineage>
</organism>
<evidence type="ECO:0000259" key="1">
    <source>
        <dbReference type="PROSITE" id="PS50879"/>
    </source>
</evidence>
<protein>
    <recommendedName>
        <fullName evidence="1">RNase H type-1 domain-containing protein</fullName>
    </recommendedName>
</protein>
<dbReference type="Gene3D" id="3.30.420.10">
    <property type="entry name" value="Ribonuclease H-like superfamily/Ribonuclease H"/>
    <property type="match status" value="1"/>
</dbReference>
<accession>A0ABQ8SAR8</accession>
<comment type="caution">
    <text evidence="2">The sequence shown here is derived from an EMBL/GenBank/DDBJ whole genome shotgun (WGS) entry which is preliminary data.</text>
</comment>
<dbReference type="EMBL" id="JAJSOF020000031">
    <property type="protein sequence ID" value="KAJ4430954.1"/>
    <property type="molecule type" value="Genomic_DNA"/>
</dbReference>
<sequence>MLFGEIRSRIRHRLPGIRLTVKTSKRTQPGWNITYSWVKAHVGIFGNELADRLAKKAAREDTLHYSKIPMSGVTKTLREESLAKWENQWQLAKNGAKTRRYFPQVSQRLALNIPLSAGLITMLTGHGRINAYYQRFRIIQDPTCSCNNGEETVDHILLECSKYNTARNKLERIINSKEGRWPPNRTDLITKYLKEYSKFIRELDLESRQSE</sequence>
<evidence type="ECO:0000313" key="2">
    <source>
        <dbReference type="EMBL" id="KAJ4430954.1"/>
    </source>
</evidence>
<dbReference type="InterPro" id="IPR036397">
    <property type="entry name" value="RNaseH_sf"/>
</dbReference>
<gene>
    <name evidence="2" type="ORF">ANN_19547</name>
</gene>
<keyword evidence="3" id="KW-1185">Reference proteome</keyword>
<feature type="domain" description="RNase H type-1" evidence="1">
    <location>
        <begin position="1"/>
        <end position="59"/>
    </location>
</feature>
<name>A0ABQ8SAR8_PERAM</name>
<dbReference type="Proteomes" id="UP001148838">
    <property type="component" value="Unassembled WGS sequence"/>
</dbReference>
<dbReference type="PROSITE" id="PS50879">
    <property type="entry name" value="RNASE_H_1"/>
    <property type="match status" value="1"/>
</dbReference>